<keyword evidence="1" id="KW-0732">Signal</keyword>
<dbReference type="InterPro" id="IPR021241">
    <property type="entry name" value="CsiV"/>
</dbReference>
<evidence type="ECO:0000313" key="3">
    <source>
        <dbReference type="Proteomes" id="UP000182350"/>
    </source>
</evidence>
<dbReference type="AlphaFoldDB" id="A0A1K1U5Z8"/>
<keyword evidence="3" id="KW-1185">Reference proteome</keyword>
<name>A0A1K1U5Z8_9GAMM</name>
<proteinExistence type="predicted"/>
<protein>
    <submittedName>
        <fullName evidence="2">Peptidoglycan-binding protein, CsiV</fullName>
    </submittedName>
</protein>
<feature type="signal peptide" evidence="1">
    <location>
        <begin position="1"/>
        <end position="25"/>
    </location>
</feature>
<dbReference type="Proteomes" id="UP000182350">
    <property type="component" value="Unassembled WGS sequence"/>
</dbReference>
<dbReference type="Pfam" id="PF10972">
    <property type="entry name" value="CsiV"/>
    <property type="match status" value="1"/>
</dbReference>
<sequence>MQLKPAFGTCLLLLALLLPAPPLQAEDTQPHRNERDYLIEVLIFTQTPATNSTEKPGRPQIFEPVTAAAMKIGPSPAWSRLNYLPQPLYEPIEVQLVREAAAIERSRDYRVLFHDAWRMHVVGEDRSIPLLIEGGNYYDGMPELQGTLKVMVARYLHVETDLYFSRFEAVPEVLSGSVDQVLLDSRNPLSLSATSTQLQLPALIQPPTADELRHGSSRVEGRYQPIDSARMHQRRRMRSNELHFIDSPYMGLLIRIERAPEREVPAATR</sequence>
<gene>
    <name evidence="2" type="ORF">SAMN02745752_00461</name>
</gene>
<reference evidence="2 3" key="1">
    <citation type="submission" date="2016-11" db="EMBL/GenBank/DDBJ databases">
        <authorList>
            <person name="Jaros S."/>
            <person name="Januszkiewicz K."/>
            <person name="Wedrychowicz H."/>
        </authorList>
    </citation>
    <scope>NUCLEOTIDE SEQUENCE [LARGE SCALE GENOMIC DNA]</scope>
    <source>
        <strain evidence="2 3">DSM 21637</strain>
    </source>
</reference>
<dbReference type="EMBL" id="FPJW01000001">
    <property type="protein sequence ID" value="SFX08052.1"/>
    <property type="molecule type" value="Genomic_DNA"/>
</dbReference>
<evidence type="ECO:0000313" key="2">
    <source>
        <dbReference type="EMBL" id="SFX08052.1"/>
    </source>
</evidence>
<dbReference type="STRING" id="1122209.SAMN02745752_00461"/>
<dbReference type="RefSeq" id="WP_177247022.1">
    <property type="nucleotide sequence ID" value="NZ_FPJW01000001.1"/>
</dbReference>
<accession>A0A1K1U5Z8</accession>
<feature type="chain" id="PRO_5012498716" evidence="1">
    <location>
        <begin position="26"/>
        <end position="269"/>
    </location>
</feature>
<organism evidence="2 3">
    <name type="scientific">Marinospirillum alkaliphilum DSM 21637</name>
    <dbReference type="NCBI Taxonomy" id="1122209"/>
    <lineage>
        <taxon>Bacteria</taxon>
        <taxon>Pseudomonadati</taxon>
        <taxon>Pseudomonadota</taxon>
        <taxon>Gammaproteobacteria</taxon>
        <taxon>Oceanospirillales</taxon>
        <taxon>Oceanospirillaceae</taxon>
        <taxon>Marinospirillum</taxon>
    </lineage>
</organism>
<evidence type="ECO:0000256" key="1">
    <source>
        <dbReference type="SAM" id="SignalP"/>
    </source>
</evidence>